<dbReference type="AlphaFoldDB" id="A0A429XLB9"/>
<feature type="domain" description="SUF system FeS cluster assembly SufBD core" evidence="1">
    <location>
        <begin position="130"/>
        <end position="355"/>
    </location>
</feature>
<comment type="caution">
    <text evidence="2">The sequence shown here is derived from an EMBL/GenBank/DDBJ whole genome shotgun (WGS) entry which is preliminary data.</text>
</comment>
<dbReference type="InterPro" id="IPR000825">
    <property type="entry name" value="SUF_FeS_clus_asmbl_SufBD_core"/>
</dbReference>
<dbReference type="Pfam" id="PF01458">
    <property type="entry name" value="SUFBD_core"/>
    <property type="match status" value="1"/>
</dbReference>
<reference evidence="3" key="1">
    <citation type="submission" date="2018-11" db="EMBL/GenBank/DDBJ databases">
        <title>Phylogenetic, genomic, and biogeographic characterization of a novel and ubiquitous marine invertebrate-associated Rickettsiales parasite, Candidatus Marinoinvertebrata rohwerii, gen. nov., sp. nov.</title>
        <authorList>
            <person name="Klinges J.G."/>
            <person name="Rosales S.M."/>
            <person name="Mcminds R."/>
            <person name="Shaver E.C."/>
            <person name="Shantz A."/>
            <person name="Peters E.C."/>
            <person name="Burkepile D.E."/>
            <person name="Silliman B.R."/>
            <person name="Vega Thurber R.L."/>
        </authorList>
    </citation>
    <scope>NUCLEOTIDE SEQUENCE [LARGE SCALE GENOMIC DNA]</scope>
    <source>
        <strain evidence="3">a_cerv_44</strain>
    </source>
</reference>
<dbReference type="RefSeq" id="WP_126044738.1">
    <property type="nucleotide sequence ID" value="NZ_RXFM01000038.1"/>
</dbReference>
<dbReference type="InterPro" id="IPR055346">
    <property type="entry name" value="Fe-S_cluster_assembly_SufBD"/>
</dbReference>
<name>A0A429XLB9_9RICK</name>
<dbReference type="PANTHER" id="PTHR43575:SF1">
    <property type="entry name" value="PROTEIN ABCI7, CHLOROPLASTIC"/>
    <property type="match status" value="1"/>
</dbReference>
<evidence type="ECO:0000313" key="3">
    <source>
        <dbReference type="Proteomes" id="UP000279470"/>
    </source>
</evidence>
<accession>A0A429XLB9</accession>
<dbReference type="Proteomes" id="UP000279470">
    <property type="component" value="Unassembled WGS sequence"/>
</dbReference>
<evidence type="ECO:0000259" key="1">
    <source>
        <dbReference type="Pfam" id="PF01458"/>
    </source>
</evidence>
<evidence type="ECO:0000313" key="2">
    <source>
        <dbReference type="EMBL" id="RST66956.1"/>
    </source>
</evidence>
<dbReference type="EMBL" id="RXFM01000038">
    <property type="protein sequence ID" value="RST66956.1"/>
    <property type="molecule type" value="Genomic_DNA"/>
</dbReference>
<protein>
    <submittedName>
        <fullName evidence="2">SufD family Fe-S cluster assembly protein</fullName>
    </submittedName>
</protein>
<dbReference type="OrthoDB" id="9768262at2"/>
<sequence>MIASNNMSKKLNLPSRKNEKWRYSDLNLLEIPDYKDSELIKKDHFFTQDKGFYYIVILEGKFSKEKSILPKEGIEISCSKDDITNFNKGLKFEDKYQVLQNLDNNDDIVFINITENIDKPIKLIKLTSSNSTFFTTFINIEKNCNVKFYENFIQQGKHNNFINNVTRISLSDYASCKHFIQKNFEVEVRFINTTELACDSNSIYENYSVNAIDKSYRFESEAHLNGKKAQANFYGVNIAINNQIYDIVVDIKHNASDTLSNQHYNQVLNYNSSGSFYSNVYIAKSLNNLEAHQLNKNLILDERSKAYSRPMLDIHSDDVICSHGSTTGNIDEEALNYLATRGIKLQYAKQLIIIGLLKSVFSNSNLKESEIDDLYSQVYNSIKLIS</sequence>
<gene>
    <name evidence="2" type="ORF">EIC27_03395</name>
</gene>
<proteinExistence type="predicted"/>
<dbReference type="PANTHER" id="PTHR43575">
    <property type="entry name" value="PROTEIN ABCI7, CHLOROPLASTIC"/>
    <property type="match status" value="1"/>
</dbReference>
<keyword evidence="3" id="KW-1185">Reference proteome</keyword>
<organism evidence="2 3">
    <name type="scientific">Candidatus Aquarickettsia rohweri</name>
    <dbReference type="NCBI Taxonomy" id="2602574"/>
    <lineage>
        <taxon>Bacteria</taxon>
        <taxon>Pseudomonadati</taxon>
        <taxon>Pseudomonadota</taxon>
        <taxon>Alphaproteobacteria</taxon>
        <taxon>Rickettsiales</taxon>
        <taxon>Candidatus Midichloriaceae</taxon>
        <taxon>Candidatus Aquarickettsia</taxon>
    </lineage>
</organism>
<dbReference type="InterPro" id="IPR037284">
    <property type="entry name" value="SUF_FeS_clus_asmbl_SufBD_sf"/>
</dbReference>
<dbReference type="SUPFAM" id="SSF101960">
    <property type="entry name" value="Stabilizer of iron transporter SufD"/>
    <property type="match status" value="1"/>
</dbReference>
<dbReference type="GO" id="GO:0016226">
    <property type="term" value="P:iron-sulfur cluster assembly"/>
    <property type="evidence" value="ECO:0007669"/>
    <property type="project" value="InterPro"/>
</dbReference>